<feature type="compositionally biased region" description="Basic and acidic residues" evidence="1">
    <location>
        <begin position="109"/>
        <end position="123"/>
    </location>
</feature>
<evidence type="ECO:0000256" key="1">
    <source>
        <dbReference type="SAM" id="MobiDB-lite"/>
    </source>
</evidence>
<comment type="caution">
    <text evidence="2">The sequence shown here is derived from an EMBL/GenBank/DDBJ whole genome shotgun (WGS) entry which is preliminary data.</text>
</comment>
<dbReference type="EMBL" id="JABSTR010000006">
    <property type="protein sequence ID" value="KAH9372388.1"/>
    <property type="molecule type" value="Genomic_DNA"/>
</dbReference>
<sequence>MGAKGNAPLITLEGNEIPQEVLYYCGVKRVLPYLPKALNCSRCPKIGHKYDVCPNPQRCSAYGREKIKDHKCVDARLKCRNCGGSHLGTDPSCPSRLRETRTIRARLTTRKDVSSPQERHKQFQDGSGENRVPAQQPRTSIHRQKRSRRKRQPGEKKALKPLLSPRVTPPVTRKLSTRRVCLHEQVSP</sequence>
<accession>A0A9J6GDC0</accession>
<keyword evidence="3" id="KW-1185">Reference proteome</keyword>
<dbReference type="OrthoDB" id="6488226at2759"/>
<dbReference type="Proteomes" id="UP000821853">
    <property type="component" value="Chromosome 4"/>
</dbReference>
<evidence type="ECO:0000313" key="2">
    <source>
        <dbReference type="EMBL" id="KAH9372388.1"/>
    </source>
</evidence>
<gene>
    <name evidence="2" type="ORF">HPB48_006682</name>
</gene>
<protein>
    <recommendedName>
        <fullName evidence="4">Nucleic-acid-binding protein from transposon X-element</fullName>
    </recommendedName>
</protein>
<organism evidence="2 3">
    <name type="scientific">Haemaphysalis longicornis</name>
    <name type="common">Bush tick</name>
    <dbReference type="NCBI Taxonomy" id="44386"/>
    <lineage>
        <taxon>Eukaryota</taxon>
        <taxon>Metazoa</taxon>
        <taxon>Ecdysozoa</taxon>
        <taxon>Arthropoda</taxon>
        <taxon>Chelicerata</taxon>
        <taxon>Arachnida</taxon>
        <taxon>Acari</taxon>
        <taxon>Parasitiformes</taxon>
        <taxon>Ixodida</taxon>
        <taxon>Ixodoidea</taxon>
        <taxon>Ixodidae</taxon>
        <taxon>Haemaphysalinae</taxon>
        <taxon>Haemaphysalis</taxon>
    </lineage>
</organism>
<dbReference type="AlphaFoldDB" id="A0A9J6GDC0"/>
<reference evidence="2 3" key="1">
    <citation type="journal article" date="2020" name="Cell">
        <title>Large-Scale Comparative Analyses of Tick Genomes Elucidate Their Genetic Diversity and Vector Capacities.</title>
        <authorList>
            <consortium name="Tick Genome and Microbiome Consortium (TIGMIC)"/>
            <person name="Jia N."/>
            <person name="Wang J."/>
            <person name="Shi W."/>
            <person name="Du L."/>
            <person name="Sun Y."/>
            <person name="Zhan W."/>
            <person name="Jiang J.F."/>
            <person name="Wang Q."/>
            <person name="Zhang B."/>
            <person name="Ji P."/>
            <person name="Bell-Sakyi L."/>
            <person name="Cui X.M."/>
            <person name="Yuan T.T."/>
            <person name="Jiang B.G."/>
            <person name="Yang W.F."/>
            <person name="Lam T.T."/>
            <person name="Chang Q.C."/>
            <person name="Ding S.J."/>
            <person name="Wang X.J."/>
            <person name="Zhu J.G."/>
            <person name="Ruan X.D."/>
            <person name="Zhao L."/>
            <person name="Wei J.T."/>
            <person name="Ye R.Z."/>
            <person name="Que T.C."/>
            <person name="Du C.H."/>
            <person name="Zhou Y.H."/>
            <person name="Cheng J.X."/>
            <person name="Dai P.F."/>
            <person name="Guo W.B."/>
            <person name="Han X.H."/>
            <person name="Huang E.J."/>
            <person name="Li L.F."/>
            <person name="Wei W."/>
            <person name="Gao Y.C."/>
            <person name="Liu J.Z."/>
            <person name="Shao H.Z."/>
            <person name="Wang X."/>
            <person name="Wang C.C."/>
            <person name="Yang T.C."/>
            <person name="Huo Q.B."/>
            <person name="Li W."/>
            <person name="Chen H.Y."/>
            <person name="Chen S.E."/>
            <person name="Zhou L.G."/>
            <person name="Ni X.B."/>
            <person name="Tian J.H."/>
            <person name="Sheng Y."/>
            <person name="Liu T."/>
            <person name="Pan Y.S."/>
            <person name="Xia L.Y."/>
            <person name="Li J."/>
            <person name="Zhao F."/>
            <person name="Cao W.C."/>
        </authorList>
    </citation>
    <scope>NUCLEOTIDE SEQUENCE [LARGE SCALE GENOMIC DNA]</scope>
    <source>
        <strain evidence="2">HaeL-2018</strain>
    </source>
</reference>
<proteinExistence type="predicted"/>
<dbReference type="VEuPathDB" id="VectorBase:HLOH_064458"/>
<evidence type="ECO:0008006" key="4">
    <source>
        <dbReference type="Google" id="ProtNLM"/>
    </source>
</evidence>
<evidence type="ECO:0000313" key="3">
    <source>
        <dbReference type="Proteomes" id="UP000821853"/>
    </source>
</evidence>
<name>A0A9J6GDC0_HAELO</name>
<feature type="compositionally biased region" description="Basic residues" evidence="1">
    <location>
        <begin position="140"/>
        <end position="151"/>
    </location>
</feature>
<feature type="region of interest" description="Disordered" evidence="1">
    <location>
        <begin position="107"/>
        <end position="188"/>
    </location>
</feature>